<dbReference type="GO" id="GO:0016887">
    <property type="term" value="F:ATP hydrolysis activity"/>
    <property type="evidence" value="ECO:0007669"/>
    <property type="project" value="InterPro"/>
</dbReference>
<dbReference type="GO" id="GO:0005768">
    <property type="term" value="C:endosome"/>
    <property type="evidence" value="ECO:0007669"/>
    <property type="project" value="TreeGrafter"/>
</dbReference>
<feature type="transmembrane region" description="Helical" evidence="19">
    <location>
        <begin position="852"/>
        <end position="872"/>
    </location>
</feature>
<keyword evidence="4" id="KW-0813">Transport</keyword>
<dbReference type="Pfam" id="PF16209">
    <property type="entry name" value="PhoLip_ATPase_N"/>
    <property type="match status" value="1"/>
</dbReference>
<comment type="subcellular location">
    <subcellularLocation>
        <location evidence="2">Golgi apparatus</location>
        <location evidence="2">trans-Golgi network membrane</location>
        <topology evidence="2">Multi-pass membrane protein</topology>
    </subcellularLocation>
    <subcellularLocation>
        <location evidence="19">Membrane</location>
        <topology evidence="19">Multi-pass membrane protein</topology>
    </subcellularLocation>
</comment>
<dbReference type="InterPro" id="IPR044492">
    <property type="entry name" value="P_typ_ATPase_HD_dom"/>
</dbReference>
<evidence type="ECO:0000256" key="16">
    <source>
        <dbReference type="PIRSR" id="PIRSR606539-1"/>
    </source>
</evidence>
<feature type="transmembrane region" description="Helical" evidence="19">
    <location>
        <begin position="930"/>
        <end position="950"/>
    </location>
</feature>
<keyword evidence="8 17" id="KW-0067">ATP-binding</keyword>
<feature type="binding site" evidence="17">
    <location>
        <position position="684"/>
    </location>
    <ligand>
        <name>ATP</name>
        <dbReference type="ChEBI" id="CHEBI:30616"/>
    </ligand>
</feature>
<evidence type="ECO:0000256" key="2">
    <source>
        <dbReference type="ARBA" id="ARBA00004166"/>
    </source>
</evidence>
<dbReference type="NCBIfam" id="TIGR01652">
    <property type="entry name" value="ATPase-Plipid"/>
    <property type="match status" value="1"/>
</dbReference>
<feature type="binding site" evidence="17">
    <location>
        <position position="685"/>
    </location>
    <ligand>
        <name>ATP</name>
        <dbReference type="ChEBI" id="CHEBI:30616"/>
    </ligand>
</feature>
<feature type="binding site" evidence="17">
    <location>
        <position position="795"/>
    </location>
    <ligand>
        <name>ATP</name>
        <dbReference type="ChEBI" id="CHEBI:30616"/>
    </ligand>
</feature>
<dbReference type="PANTHER" id="PTHR24092">
    <property type="entry name" value="PROBABLE PHOSPHOLIPID-TRANSPORTING ATPASE"/>
    <property type="match status" value="1"/>
</dbReference>
<dbReference type="InterPro" id="IPR032631">
    <property type="entry name" value="P-type_ATPase_N"/>
</dbReference>
<evidence type="ECO:0000256" key="10">
    <source>
        <dbReference type="ARBA" id="ARBA00022967"/>
    </source>
</evidence>
<feature type="binding site" evidence="18">
    <location>
        <position position="391"/>
    </location>
    <ligand>
        <name>Mg(2+)</name>
        <dbReference type="ChEBI" id="CHEBI:18420"/>
    </ligand>
</feature>
<dbReference type="EC" id="7.6.2.1" evidence="19"/>
<dbReference type="SUPFAM" id="SSF81665">
    <property type="entry name" value="Calcium ATPase, transmembrane domain M"/>
    <property type="match status" value="1"/>
</dbReference>
<feature type="binding site" evidence="18">
    <location>
        <position position="791"/>
    </location>
    <ligand>
        <name>Mg(2+)</name>
        <dbReference type="ChEBI" id="CHEBI:18420"/>
    </ligand>
</feature>
<feature type="binding site" evidence="17">
    <location>
        <position position="508"/>
    </location>
    <ligand>
        <name>ATP</name>
        <dbReference type="ChEBI" id="CHEBI:30616"/>
    </ligand>
</feature>
<evidence type="ECO:0000256" key="3">
    <source>
        <dbReference type="ARBA" id="ARBA00008109"/>
    </source>
</evidence>
<feature type="binding site" evidence="17">
    <location>
        <position position="550"/>
    </location>
    <ligand>
        <name>ATP</name>
        <dbReference type="ChEBI" id="CHEBI:30616"/>
    </ligand>
</feature>
<comment type="cofactor">
    <cofactor evidence="1 18">
        <name>Mg(2+)</name>
        <dbReference type="ChEBI" id="CHEBI:18420"/>
    </cofactor>
</comment>
<evidence type="ECO:0000256" key="19">
    <source>
        <dbReference type="RuleBase" id="RU362033"/>
    </source>
</evidence>
<keyword evidence="7 17" id="KW-0547">Nucleotide-binding</keyword>
<dbReference type="SFLD" id="SFLDF00027">
    <property type="entry name" value="p-type_atpase"/>
    <property type="match status" value="1"/>
</dbReference>
<feature type="binding site" evidence="18">
    <location>
        <position position="795"/>
    </location>
    <ligand>
        <name>Mg(2+)</name>
        <dbReference type="ChEBI" id="CHEBI:18420"/>
    </ligand>
</feature>
<comment type="similarity">
    <text evidence="3 19">Belongs to the cation transport ATPase (P-type) (TC 3.A.3) family. Type IV subfamily.</text>
</comment>
<dbReference type="SFLD" id="SFLDG00002">
    <property type="entry name" value="C1.7:_P-type_atpase_like"/>
    <property type="match status" value="1"/>
</dbReference>
<evidence type="ECO:0000256" key="6">
    <source>
        <dbReference type="ARBA" id="ARBA00022723"/>
    </source>
</evidence>
<dbReference type="Gene3D" id="2.70.150.10">
    <property type="entry name" value="Calcium-transporting ATPase, cytoplasmic transduction domain A"/>
    <property type="match status" value="1"/>
</dbReference>
<dbReference type="InterPro" id="IPR008250">
    <property type="entry name" value="ATPase_P-typ_transduc_dom_A_sf"/>
</dbReference>
<dbReference type="CDD" id="cd07541">
    <property type="entry name" value="P-type_ATPase_APLT_Neo1-like"/>
    <property type="match status" value="1"/>
</dbReference>
<evidence type="ECO:0000256" key="5">
    <source>
        <dbReference type="ARBA" id="ARBA00022692"/>
    </source>
</evidence>
<keyword evidence="6 18" id="KW-0479">Metal-binding</keyword>
<feature type="transmembrane region" description="Helical" evidence="19">
    <location>
        <begin position="878"/>
        <end position="900"/>
    </location>
</feature>
<evidence type="ECO:0000256" key="4">
    <source>
        <dbReference type="ARBA" id="ARBA00022448"/>
    </source>
</evidence>
<evidence type="ECO:0000256" key="14">
    <source>
        <dbReference type="ARBA" id="ARBA00023136"/>
    </source>
</evidence>
<dbReference type="FunFam" id="3.40.50.1000:FF:000009">
    <property type="entry name" value="Phospholipid-transporting ATPase"/>
    <property type="match status" value="1"/>
</dbReference>
<evidence type="ECO:0000313" key="23">
    <source>
        <dbReference type="Proteomes" id="UP000694567"/>
    </source>
</evidence>
<keyword evidence="11 19" id="KW-1133">Transmembrane helix</keyword>
<feature type="binding site" evidence="17">
    <location>
        <position position="603"/>
    </location>
    <ligand>
        <name>ATP</name>
        <dbReference type="ChEBI" id="CHEBI:30616"/>
    </ligand>
</feature>
<feature type="transmembrane region" description="Helical" evidence="19">
    <location>
        <begin position="296"/>
        <end position="320"/>
    </location>
</feature>
<dbReference type="SUPFAM" id="SSF81660">
    <property type="entry name" value="Metal cation-transporting ATPase, ATP-binding domain N"/>
    <property type="match status" value="1"/>
</dbReference>
<evidence type="ECO:0000256" key="11">
    <source>
        <dbReference type="ARBA" id="ARBA00022989"/>
    </source>
</evidence>
<comment type="catalytic activity">
    <reaction evidence="15 19">
        <text>ATP + H2O + phospholipidSide 1 = ADP + phosphate + phospholipidSide 2.</text>
        <dbReference type="EC" id="7.6.2.1"/>
    </reaction>
</comment>
<dbReference type="GO" id="GO:0005524">
    <property type="term" value="F:ATP binding"/>
    <property type="evidence" value="ECO:0007669"/>
    <property type="project" value="UniProtKB-UniRule"/>
</dbReference>
<reference evidence="22" key="2">
    <citation type="submission" date="2025-09" db="UniProtKB">
        <authorList>
            <consortium name="Ensembl"/>
        </authorList>
    </citation>
    <scope>IDENTIFICATION</scope>
</reference>
<dbReference type="GO" id="GO:0000287">
    <property type="term" value="F:magnesium ion binding"/>
    <property type="evidence" value="ECO:0007669"/>
    <property type="project" value="UniProtKB-UniRule"/>
</dbReference>
<dbReference type="Ensembl" id="ENSBOBT00000019148.1">
    <property type="protein sequence ID" value="ENSBOBP00000018719.1"/>
    <property type="gene ID" value="ENSBOBG00000009733.1"/>
</dbReference>
<dbReference type="InterPro" id="IPR036412">
    <property type="entry name" value="HAD-like_sf"/>
</dbReference>
<evidence type="ECO:0000256" key="13">
    <source>
        <dbReference type="ARBA" id="ARBA00023055"/>
    </source>
</evidence>
<dbReference type="Gene3D" id="3.40.50.1000">
    <property type="entry name" value="HAD superfamily/HAD-like"/>
    <property type="match status" value="1"/>
</dbReference>
<dbReference type="Pfam" id="PF00702">
    <property type="entry name" value="Hydrolase"/>
    <property type="match status" value="1"/>
</dbReference>
<dbReference type="FunFam" id="3.40.1110.10:FF:000008">
    <property type="entry name" value="Phospholipid-transporting ATPase"/>
    <property type="match status" value="1"/>
</dbReference>
<feature type="domain" description="P-type ATPase N-terminal" evidence="20">
    <location>
        <begin position="64"/>
        <end position="123"/>
    </location>
</feature>
<feature type="active site" description="4-aspartylphosphate intermediate" evidence="16">
    <location>
        <position position="389"/>
    </location>
</feature>
<keyword evidence="14 19" id="KW-0472">Membrane</keyword>
<evidence type="ECO:0000256" key="9">
    <source>
        <dbReference type="ARBA" id="ARBA00022842"/>
    </source>
</evidence>
<reference evidence="22" key="1">
    <citation type="submission" date="2025-08" db="UniProtKB">
        <authorList>
            <consortium name="Ensembl"/>
        </authorList>
    </citation>
    <scope>IDENTIFICATION</scope>
</reference>
<evidence type="ECO:0000256" key="15">
    <source>
        <dbReference type="ARBA" id="ARBA00034036"/>
    </source>
</evidence>
<feature type="binding site" evidence="18">
    <location>
        <position position="389"/>
    </location>
    <ligand>
        <name>Mg(2+)</name>
        <dbReference type="ChEBI" id="CHEBI:18420"/>
    </ligand>
</feature>
<feature type="binding site" evidence="17">
    <location>
        <position position="771"/>
    </location>
    <ligand>
        <name>ATP</name>
        <dbReference type="ChEBI" id="CHEBI:30616"/>
    </ligand>
</feature>
<keyword evidence="23" id="KW-1185">Reference proteome</keyword>
<dbReference type="Gene3D" id="3.40.1110.10">
    <property type="entry name" value="Calcium-transporting ATPase, cytoplasmic domain N"/>
    <property type="match status" value="1"/>
</dbReference>
<keyword evidence="10 19" id="KW-1278">Translocase</keyword>
<evidence type="ECO:0000256" key="17">
    <source>
        <dbReference type="PIRSR" id="PIRSR606539-2"/>
    </source>
</evidence>
<keyword evidence="12" id="KW-0333">Golgi apparatus</keyword>
<dbReference type="SUPFAM" id="SSF56784">
    <property type="entry name" value="HAD-like"/>
    <property type="match status" value="1"/>
</dbReference>
<dbReference type="GO" id="GO:0005886">
    <property type="term" value="C:plasma membrane"/>
    <property type="evidence" value="ECO:0007669"/>
    <property type="project" value="TreeGrafter"/>
</dbReference>
<evidence type="ECO:0000259" key="21">
    <source>
        <dbReference type="Pfam" id="PF16212"/>
    </source>
</evidence>
<feature type="transmembrane region" description="Helical" evidence="19">
    <location>
        <begin position="984"/>
        <end position="1005"/>
    </location>
</feature>
<feature type="binding site" evidence="17">
    <location>
        <position position="390"/>
    </location>
    <ligand>
        <name>ATP</name>
        <dbReference type="ChEBI" id="CHEBI:30616"/>
    </ligand>
</feature>
<dbReference type="InterPro" id="IPR001757">
    <property type="entry name" value="P_typ_ATPase"/>
</dbReference>
<dbReference type="SFLD" id="SFLDS00003">
    <property type="entry name" value="Haloacid_Dehalogenase"/>
    <property type="match status" value="1"/>
</dbReference>
<evidence type="ECO:0000256" key="1">
    <source>
        <dbReference type="ARBA" id="ARBA00001946"/>
    </source>
</evidence>
<name>A0A8C0FQB1_BUBBB</name>
<feature type="transmembrane region" description="Helical" evidence="19">
    <location>
        <begin position="1017"/>
        <end position="1044"/>
    </location>
</feature>
<dbReference type="PANTHER" id="PTHR24092:SF49">
    <property type="entry name" value="PHOSPHOLIPID-TRANSPORTING ATPASE IIA-RELATED"/>
    <property type="match status" value="1"/>
</dbReference>
<keyword evidence="9 18" id="KW-0460">Magnesium</keyword>
<evidence type="ECO:0000256" key="7">
    <source>
        <dbReference type="ARBA" id="ARBA00022741"/>
    </source>
</evidence>
<evidence type="ECO:0000256" key="12">
    <source>
        <dbReference type="ARBA" id="ARBA00023034"/>
    </source>
</evidence>
<dbReference type="Proteomes" id="UP000694567">
    <property type="component" value="Unplaced"/>
</dbReference>
<accession>A0A8C0FQB1</accession>
<evidence type="ECO:0000313" key="22">
    <source>
        <dbReference type="Ensembl" id="ENSBOBP00000018719.1"/>
    </source>
</evidence>
<dbReference type="SUPFAM" id="SSF81653">
    <property type="entry name" value="Calcium ATPase, transduction domain A"/>
    <property type="match status" value="1"/>
</dbReference>
<sequence>SDELGLHFSMHRFLESKTRTHPSPHCCRHISSTTAGLPSFEHVVCLRCCGRRDPRPRTVWLGHPEKRDQRYPRNVINNQKYNFFTFLPGVLFNQFKYFFNLYFLLLACSQFVVEMRLGALYTYWVPLGFVLAVTVIREATEEIRCYMRDKEVNSQIYSKLTARGRLGGSSVPANQRVPADMIFLRTSEKNGSCFLRTDQLDGETDWKLRLPVTCTQRLPTASVKTLLKCGCLTVCQNISEDSDPPVNESLSIENTLWASTVIASGTVVGVVLYTGRELRSVMNTSNPRSKIGLFDLEVNCLTKILFGALVVVSLVMVALQHFAGRWYLQIIRFLLLFSNIIPISLRVNLDMGKIVYSWVIRRDSKIPGTVVRSSTIPEQLGRISYLLTDKTGIYVENTVLIHRTLTQNEMVFKRLHLGTVAYGLDSMDEVIKLHYLTLHSQNSFPHHWSNATKVRKTMSSRVHEAVKAIALCHNVTPVYESNGVTDQAEAERHYEDSCRVYQASSPDEVALVQWTESVGLTLVGRDQSSVQLRTPGGHILNFTILQIFPFTYESKRMGIIVRDESTGEITFYMKGADVVMAGIVQYNDWLEEECGNMAREGLRVLVVAKKSLTEEQYQDFEARYVQAKLSVHDRSLKVATVIESLEMEMELLCLTGVEDQLQTDVRPTLETLRNAGIKVWMLTGDKLETATCTAKNAHLVTRTQDIHIFRLVTNRGEAHLELNAFRRKHDCALVISGDSLEMCLKYYECEFMELACQCPAVVCCRCAPTQKAQIVRLLQERTGKLTCAVGDGGNDVSMIQEADCGVGVEGKEGKQASLAADFSITQFKHLGRLLMVHGRNSYKRSAALSQFVIHRSLCISTMQAVFSSVFYFASVPLYQGFLIIGYSTIYTMFPVFSLVLDKDVKSEVAMLYPELYKDLLKGRPLSYKTFLIWVLISIYQGSIIMYGALLLFESEFVHIVAISFTSLILTELLMVALTIQTWHWLMIVAELLSLSCYIASLVFLHEFIGKVKCLFSNVYFIATLSFLWKVTVITLVSCLPLYVLKYLRRRFSPPSYSKLTS</sequence>
<keyword evidence="5 19" id="KW-0812">Transmembrane</keyword>
<dbReference type="GO" id="GO:0005802">
    <property type="term" value="C:trans-Golgi network"/>
    <property type="evidence" value="ECO:0007669"/>
    <property type="project" value="TreeGrafter"/>
</dbReference>
<dbReference type="PRINTS" id="PR00119">
    <property type="entry name" value="CATATPASE"/>
</dbReference>
<organism evidence="22 23">
    <name type="scientific">Bubo bubo</name>
    <name type="common">Eurasian eagle-owl</name>
    <name type="synonym">Strix bubo</name>
    <dbReference type="NCBI Taxonomy" id="30461"/>
    <lineage>
        <taxon>Eukaryota</taxon>
        <taxon>Metazoa</taxon>
        <taxon>Chordata</taxon>
        <taxon>Craniata</taxon>
        <taxon>Vertebrata</taxon>
        <taxon>Euteleostomi</taxon>
        <taxon>Archelosauria</taxon>
        <taxon>Archosauria</taxon>
        <taxon>Dinosauria</taxon>
        <taxon>Saurischia</taxon>
        <taxon>Theropoda</taxon>
        <taxon>Coelurosauria</taxon>
        <taxon>Aves</taxon>
        <taxon>Neognathae</taxon>
        <taxon>Neoaves</taxon>
        <taxon>Telluraves</taxon>
        <taxon>Strigiformes</taxon>
        <taxon>Strigidae</taxon>
        <taxon>Bubo</taxon>
    </lineage>
</organism>
<dbReference type="AlphaFoldDB" id="A0A8C0FQB1"/>
<dbReference type="NCBIfam" id="TIGR01494">
    <property type="entry name" value="ATPase_P-type"/>
    <property type="match status" value="1"/>
</dbReference>
<feature type="binding site" evidence="17">
    <location>
        <position position="794"/>
    </location>
    <ligand>
        <name>ATP</name>
        <dbReference type="ChEBI" id="CHEBI:30616"/>
    </ligand>
</feature>
<dbReference type="GO" id="GO:0140326">
    <property type="term" value="F:ATPase-coupled intramembrane lipid transporter activity"/>
    <property type="evidence" value="ECO:0007669"/>
    <property type="project" value="UniProtKB-EC"/>
</dbReference>
<dbReference type="InterPro" id="IPR023299">
    <property type="entry name" value="ATPase_P-typ_cyto_dom_N"/>
</dbReference>
<feature type="binding site" evidence="17">
    <location>
        <position position="389"/>
    </location>
    <ligand>
        <name>ATP</name>
        <dbReference type="ChEBI" id="CHEBI:30616"/>
    </ligand>
</feature>
<dbReference type="InterPro" id="IPR023298">
    <property type="entry name" value="ATPase_P-typ_TM_dom_sf"/>
</dbReference>
<dbReference type="InterPro" id="IPR032630">
    <property type="entry name" value="P_typ_ATPase_c"/>
</dbReference>
<evidence type="ECO:0000256" key="8">
    <source>
        <dbReference type="ARBA" id="ARBA00022840"/>
    </source>
</evidence>
<dbReference type="GO" id="GO:0006897">
    <property type="term" value="P:endocytosis"/>
    <property type="evidence" value="ECO:0007669"/>
    <property type="project" value="TreeGrafter"/>
</dbReference>
<keyword evidence="13" id="KW-0445">Lipid transport</keyword>
<feature type="domain" description="P-type ATPase C-terminal" evidence="21">
    <location>
        <begin position="818"/>
        <end position="1053"/>
    </location>
</feature>
<feature type="transmembrane region" description="Helical" evidence="19">
    <location>
        <begin position="120"/>
        <end position="137"/>
    </location>
</feature>
<dbReference type="Pfam" id="PF16212">
    <property type="entry name" value="PhoLip_ATPase_C"/>
    <property type="match status" value="1"/>
</dbReference>
<feature type="binding site" evidence="17">
    <location>
        <position position="683"/>
    </location>
    <ligand>
        <name>ATP</name>
        <dbReference type="ChEBI" id="CHEBI:30616"/>
    </ligand>
</feature>
<dbReference type="GO" id="GO:0045332">
    <property type="term" value="P:phospholipid translocation"/>
    <property type="evidence" value="ECO:0007669"/>
    <property type="project" value="TreeGrafter"/>
</dbReference>
<feature type="binding site" evidence="17">
    <location>
        <position position="765"/>
    </location>
    <ligand>
        <name>ATP</name>
        <dbReference type="ChEBI" id="CHEBI:30616"/>
    </ligand>
</feature>
<evidence type="ECO:0000259" key="20">
    <source>
        <dbReference type="Pfam" id="PF16209"/>
    </source>
</evidence>
<dbReference type="InterPro" id="IPR006539">
    <property type="entry name" value="P-type_ATPase_IV"/>
</dbReference>
<proteinExistence type="inferred from homology"/>
<feature type="binding site" evidence="17">
    <location>
        <position position="574"/>
    </location>
    <ligand>
        <name>ATP</name>
        <dbReference type="ChEBI" id="CHEBI:30616"/>
    </ligand>
</feature>
<evidence type="ECO:0000256" key="18">
    <source>
        <dbReference type="PIRSR" id="PIRSR606539-3"/>
    </source>
</evidence>
<feature type="transmembrane region" description="Helical" evidence="19">
    <location>
        <begin position="956"/>
        <end position="977"/>
    </location>
</feature>
<dbReference type="InterPro" id="IPR023214">
    <property type="entry name" value="HAD_sf"/>
</dbReference>
<protein>
    <recommendedName>
        <fullName evidence="19">Phospholipid-transporting ATPase</fullName>
        <ecNumber evidence="19">7.6.2.1</ecNumber>
    </recommendedName>
</protein>
<feature type="binding site" evidence="17">
    <location>
        <position position="391"/>
    </location>
    <ligand>
        <name>ATP</name>
        <dbReference type="ChEBI" id="CHEBI:30616"/>
    </ligand>
</feature>
<feature type="transmembrane region" description="Helical" evidence="19">
    <location>
        <begin position="326"/>
        <end position="345"/>
    </location>
</feature>
<dbReference type="GO" id="GO:0006890">
    <property type="term" value="P:retrograde vesicle-mediated transport, Golgi to endoplasmic reticulum"/>
    <property type="evidence" value="ECO:0007669"/>
    <property type="project" value="TreeGrafter"/>
</dbReference>